<reference evidence="2 3" key="1">
    <citation type="submission" date="2019-02" db="EMBL/GenBank/DDBJ databases">
        <title>Genomic Encyclopedia of Type Strains, Phase IV (KMG-IV): sequencing the most valuable type-strain genomes for metagenomic binning, comparative biology and taxonomic classification.</title>
        <authorList>
            <person name="Goeker M."/>
        </authorList>
    </citation>
    <scope>NUCLEOTIDE SEQUENCE [LARGE SCALE GENOMIC DNA]</scope>
    <source>
        <strain evidence="2 3">DSM 101727</strain>
    </source>
</reference>
<dbReference type="InterPro" id="IPR053145">
    <property type="entry name" value="AB_hydrolase_Est10"/>
</dbReference>
<dbReference type="Proteomes" id="UP000294257">
    <property type="component" value="Unassembled WGS sequence"/>
</dbReference>
<evidence type="ECO:0000313" key="2">
    <source>
        <dbReference type="EMBL" id="RZS44700.1"/>
    </source>
</evidence>
<evidence type="ECO:0000259" key="1">
    <source>
        <dbReference type="Pfam" id="PF12146"/>
    </source>
</evidence>
<dbReference type="OrthoDB" id="5902829at2"/>
<proteinExistence type="predicted"/>
<dbReference type="SUPFAM" id="SSF53474">
    <property type="entry name" value="alpha/beta-Hydrolases"/>
    <property type="match status" value="1"/>
</dbReference>
<dbReference type="RefSeq" id="WP_130342347.1">
    <property type="nucleotide sequence ID" value="NZ_SGWQ01000001.1"/>
</dbReference>
<dbReference type="Pfam" id="PF12146">
    <property type="entry name" value="Hydrolase_4"/>
    <property type="match status" value="1"/>
</dbReference>
<organism evidence="2 3">
    <name type="scientific">Herbihabitans rhizosphaerae</name>
    <dbReference type="NCBI Taxonomy" id="1872711"/>
    <lineage>
        <taxon>Bacteria</taxon>
        <taxon>Bacillati</taxon>
        <taxon>Actinomycetota</taxon>
        <taxon>Actinomycetes</taxon>
        <taxon>Pseudonocardiales</taxon>
        <taxon>Pseudonocardiaceae</taxon>
        <taxon>Herbihabitans</taxon>
    </lineage>
</organism>
<gene>
    <name evidence="2" type="ORF">EV193_101576</name>
</gene>
<accession>A0A4Q7L749</accession>
<dbReference type="PANTHER" id="PTHR43265">
    <property type="entry name" value="ESTERASE ESTD"/>
    <property type="match status" value="1"/>
</dbReference>
<name>A0A4Q7L749_9PSEU</name>
<evidence type="ECO:0000313" key="3">
    <source>
        <dbReference type="Proteomes" id="UP000294257"/>
    </source>
</evidence>
<dbReference type="InterPro" id="IPR029058">
    <property type="entry name" value="AB_hydrolase_fold"/>
</dbReference>
<dbReference type="AlphaFoldDB" id="A0A4Q7L749"/>
<dbReference type="Gene3D" id="3.40.50.1820">
    <property type="entry name" value="alpha/beta hydrolase"/>
    <property type="match status" value="1"/>
</dbReference>
<keyword evidence="3" id="KW-1185">Reference proteome</keyword>
<dbReference type="EMBL" id="SGWQ01000001">
    <property type="protein sequence ID" value="RZS44700.1"/>
    <property type="molecule type" value="Genomic_DNA"/>
</dbReference>
<feature type="domain" description="Serine aminopeptidase S33" evidence="1">
    <location>
        <begin position="56"/>
        <end position="267"/>
    </location>
</feature>
<dbReference type="GO" id="GO:0052689">
    <property type="term" value="F:carboxylic ester hydrolase activity"/>
    <property type="evidence" value="ECO:0007669"/>
    <property type="project" value="TreeGrafter"/>
</dbReference>
<sequence length="309" mass="33700">MREIELALPTEDGLAMAGTLAVPDGDGPHPAVLLLWPGKADREGNVGKARFELGRAFAEALAAQGIAAYRYDRRGVGATGGDWRATGFFAHREDAAAVLRELNARPEVSTVGAIGYSEGAMHAAWLAGHADVAAAVLLACPARTGAQLMREWMERNGSDIALPMRLILRLFGRTPDAQIRRLTAKINATKGDVARLYGVKIPARMMREYLSHDPKPDIAAMRAPVLAINGTKDIQVPVDNLDQIAEIAATVEPQRFPDLTHLLRRDPGEPSLRNYGEQYGRPVDPELVELVATWTATRLSREPLRYKES</sequence>
<dbReference type="PANTHER" id="PTHR43265:SF1">
    <property type="entry name" value="ESTERASE ESTD"/>
    <property type="match status" value="1"/>
</dbReference>
<dbReference type="InterPro" id="IPR022742">
    <property type="entry name" value="Hydrolase_4"/>
</dbReference>
<protein>
    <recommendedName>
        <fullName evidence="1">Serine aminopeptidase S33 domain-containing protein</fullName>
    </recommendedName>
</protein>
<comment type="caution">
    <text evidence="2">The sequence shown here is derived from an EMBL/GenBank/DDBJ whole genome shotgun (WGS) entry which is preliminary data.</text>
</comment>